<proteinExistence type="predicted"/>
<reference evidence="6" key="1">
    <citation type="submission" date="2017-02" db="UniProtKB">
        <authorList>
            <consortium name="WormBaseParasite"/>
        </authorList>
    </citation>
    <scope>IDENTIFICATION</scope>
</reference>
<dbReference type="GO" id="GO:0016538">
    <property type="term" value="F:cyclin-dependent protein serine/threonine kinase regulator activity"/>
    <property type="evidence" value="ECO:0007669"/>
    <property type="project" value="InterPro"/>
</dbReference>
<feature type="transmembrane region" description="Helical" evidence="2">
    <location>
        <begin position="238"/>
        <end position="260"/>
    </location>
</feature>
<dbReference type="SUPFAM" id="SSF47954">
    <property type="entry name" value="Cyclin-like"/>
    <property type="match status" value="2"/>
</dbReference>
<keyword evidence="5" id="KW-1185">Reference proteome</keyword>
<keyword evidence="2" id="KW-0812">Transmembrane</keyword>
<organism evidence="6">
    <name type="scientific">Brugia timori</name>
    <dbReference type="NCBI Taxonomy" id="42155"/>
    <lineage>
        <taxon>Eukaryota</taxon>
        <taxon>Metazoa</taxon>
        <taxon>Ecdysozoa</taxon>
        <taxon>Nematoda</taxon>
        <taxon>Chromadorea</taxon>
        <taxon>Rhabditida</taxon>
        <taxon>Spirurina</taxon>
        <taxon>Spiruromorpha</taxon>
        <taxon>Filarioidea</taxon>
        <taxon>Onchocercidae</taxon>
        <taxon>Brugia</taxon>
    </lineage>
</organism>
<evidence type="ECO:0000256" key="1">
    <source>
        <dbReference type="ARBA" id="ARBA00023127"/>
    </source>
</evidence>
<dbReference type="InterPro" id="IPR006671">
    <property type="entry name" value="Cyclin_N"/>
</dbReference>
<accession>A0A0R3R4G7</accession>
<dbReference type="Proteomes" id="UP000280834">
    <property type="component" value="Unassembled WGS sequence"/>
</dbReference>
<evidence type="ECO:0000256" key="2">
    <source>
        <dbReference type="SAM" id="Phobius"/>
    </source>
</evidence>
<gene>
    <name evidence="4" type="ORF">BTMF_LOCUS12903</name>
</gene>
<dbReference type="AlphaFoldDB" id="A0A0R3R4G7"/>
<dbReference type="Pfam" id="PF21797">
    <property type="entry name" value="CycT2-like_C"/>
    <property type="match status" value="1"/>
</dbReference>
<dbReference type="InterPro" id="IPR043198">
    <property type="entry name" value="Cyclin/Ssn8"/>
</dbReference>
<name>A0A0R3R4G7_9BILA</name>
<protein>
    <submittedName>
        <fullName evidence="6">Cyclin N-terminal domain-containing protein</fullName>
    </submittedName>
</protein>
<dbReference type="PANTHER" id="PTHR10026">
    <property type="entry name" value="CYCLIN"/>
    <property type="match status" value="1"/>
</dbReference>
<dbReference type="Pfam" id="PF00134">
    <property type="entry name" value="Cyclin_N"/>
    <property type="match status" value="1"/>
</dbReference>
<dbReference type="WBParaSite" id="BTMF_0001490701-mRNA-1">
    <property type="protein sequence ID" value="BTMF_0001490701-mRNA-1"/>
    <property type="gene ID" value="BTMF_0001490701"/>
</dbReference>
<evidence type="ECO:0000313" key="6">
    <source>
        <dbReference type="WBParaSite" id="BTMF_0001490701-mRNA-1"/>
    </source>
</evidence>
<dbReference type="GO" id="GO:0006357">
    <property type="term" value="P:regulation of transcription by RNA polymerase II"/>
    <property type="evidence" value="ECO:0007669"/>
    <property type="project" value="InterPro"/>
</dbReference>
<sequence length="316" mass="36703">MADRLNHESRVRISQLCICAAMMHMHRFFVFHSFFKFDPRDIAAACLFLAGKSEECPRKLDHVVRVWWAIKFPHSPNLDNNRLHEASQLIVTLENLVLQTIGKFCFVWNRNEAIIFCSFDLSVDIPHPYVLTHMQKFARGWFYYGIFVIPTDASGNRRISEIAYWFASDMLHMTNWGVRYTAKAIACVCIQMACLWAEFEVSHAKILCNCCIYKASSENTTLPLHFKFRMLKKRKFTVMRYFLHFAITVACAEVLTQISFDKHLKEKNSWTVSTDCCKSCKFMTCEIALEICTSCRKIGKWNELSGSTSMLCCILK</sequence>
<feature type="domain" description="Cyclin N-terminal" evidence="3">
    <location>
        <begin position="9"/>
        <end position="101"/>
    </location>
</feature>
<dbReference type="STRING" id="42155.A0A0R3R4G7"/>
<dbReference type="EMBL" id="UZAG01019579">
    <property type="protein sequence ID" value="VDO44202.1"/>
    <property type="molecule type" value="Genomic_DNA"/>
</dbReference>
<keyword evidence="2" id="KW-1133">Transmembrane helix</keyword>
<keyword evidence="2" id="KW-0472">Membrane</keyword>
<dbReference type="InterPro" id="IPR036915">
    <property type="entry name" value="Cyclin-like_sf"/>
</dbReference>
<dbReference type="Gene3D" id="1.10.472.10">
    <property type="entry name" value="Cyclin-like"/>
    <property type="match status" value="2"/>
</dbReference>
<evidence type="ECO:0000313" key="5">
    <source>
        <dbReference type="Proteomes" id="UP000280834"/>
    </source>
</evidence>
<evidence type="ECO:0000313" key="4">
    <source>
        <dbReference type="EMBL" id="VDO44202.1"/>
    </source>
</evidence>
<keyword evidence="1" id="KW-0195">Cyclin</keyword>
<evidence type="ECO:0000259" key="3">
    <source>
        <dbReference type="Pfam" id="PF00134"/>
    </source>
</evidence>
<reference evidence="4 5" key="2">
    <citation type="submission" date="2018-11" db="EMBL/GenBank/DDBJ databases">
        <authorList>
            <consortium name="Pathogen Informatics"/>
        </authorList>
    </citation>
    <scope>NUCLEOTIDE SEQUENCE [LARGE SCALE GENOMIC DNA]</scope>
</reference>